<dbReference type="EMBL" id="BMAU01021192">
    <property type="protein sequence ID" value="GFX96496.1"/>
    <property type="molecule type" value="Genomic_DNA"/>
</dbReference>
<dbReference type="Proteomes" id="UP000887159">
    <property type="component" value="Unassembled WGS sequence"/>
</dbReference>
<dbReference type="AlphaFoldDB" id="A0A8X6UXG2"/>
<accession>A0A8X6UXG2</accession>
<comment type="caution">
    <text evidence="1">The sequence shown here is derived from an EMBL/GenBank/DDBJ whole genome shotgun (WGS) entry which is preliminary data.</text>
</comment>
<keyword evidence="2" id="KW-1185">Reference proteome</keyword>
<name>A0A8X6UXG2_TRICX</name>
<proteinExistence type="predicted"/>
<evidence type="ECO:0000313" key="1">
    <source>
        <dbReference type="EMBL" id="GFX96496.1"/>
    </source>
</evidence>
<evidence type="ECO:0000313" key="2">
    <source>
        <dbReference type="Proteomes" id="UP000887159"/>
    </source>
</evidence>
<gene>
    <name evidence="1" type="primary">NCL1_18943</name>
    <name evidence="1" type="ORF">TNCV_1441701</name>
</gene>
<protein>
    <submittedName>
        <fullName evidence="1">Uncharacterized protein</fullName>
    </submittedName>
</protein>
<organism evidence="1 2">
    <name type="scientific">Trichonephila clavipes</name>
    <name type="common">Golden silk orbweaver</name>
    <name type="synonym">Nephila clavipes</name>
    <dbReference type="NCBI Taxonomy" id="2585209"/>
    <lineage>
        <taxon>Eukaryota</taxon>
        <taxon>Metazoa</taxon>
        <taxon>Ecdysozoa</taxon>
        <taxon>Arthropoda</taxon>
        <taxon>Chelicerata</taxon>
        <taxon>Arachnida</taxon>
        <taxon>Araneae</taxon>
        <taxon>Araneomorphae</taxon>
        <taxon>Entelegynae</taxon>
        <taxon>Araneoidea</taxon>
        <taxon>Nephilidae</taxon>
        <taxon>Trichonephila</taxon>
    </lineage>
</organism>
<sequence length="186" mass="21412">MRTRGSKSFRWRGVEIRSAVYLLKRRPRHMSVVQNYEESNKLYLSTEGSVISTALWHKWTCDAHGTHHVAALAEWSRYRIVAGLVTSSIPVPLKTRRVGERCTLNLSRAQTSFPLWGMEVRRRGYQLWCRPGHLTVIQNYEIRRQKPSCLDHIQPTPLTPLGGPQPLEKIRSTLEKSALPALDCRL</sequence>
<reference evidence="1" key="1">
    <citation type="submission" date="2020-08" db="EMBL/GenBank/DDBJ databases">
        <title>Multicomponent nature underlies the extraordinary mechanical properties of spider dragline silk.</title>
        <authorList>
            <person name="Kono N."/>
            <person name="Nakamura H."/>
            <person name="Mori M."/>
            <person name="Yoshida Y."/>
            <person name="Ohtoshi R."/>
            <person name="Malay A.D."/>
            <person name="Moran D.A.P."/>
            <person name="Tomita M."/>
            <person name="Numata K."/>
            <person name="Arakawa K."/>
        </authorList>
    </citation>
    <scope>NUCLEOTIDE SEQUENCE</scope>
</reference>